<evidence type="ECO:0000313" key="1">
    <source>
        <dbReference type="EMBL" id="KAF2705397.1"/>
    </source>
</evidence>
<accession>A0A6G1JZ09</accession>
<keyword evidence="2" id="KW-1185">Reference proteome</keyword>
<dbReference type="EMBL" id="MU005779">
    <property type="protein sequence ID" value="KAF2705397.1"/>
    <property type="molecule type" value="Genomic_DNA"/>
</dbReference>
<protein>
    <submittedName>
        <fullName evidence="1">Uncharacterized protein</fullName>
    </submittedName>
</protein>
<reference evidence="1" key="1">
    <citation type="journal article" date="2020" name="Stud. Mycol.">
        <title>101 Dothideomycetes genomes: a test case for predicting lifestyles and emergence of pathogens.</title>
        <authorList>
            <person name="Haridas S."/>
            <person name="Albert R."/>
            <person name="Binder M."/>
            <person name="Bloem J."/>
            <person name="Labutti K."/>
            <person name="Salamov A."/>
            <person name="Andreopoulos B."/>
            <person name="Baker S."/>
            <person name="Barry K."/>
            <person name="Bills G."/>
            <person name="Bluhm B."/>
            <person name="Cannon C."/>
            <person name="Castanera R."/>
            <person name="Culley D."/>
            <person name="Daum C."/>
            <person name="Ezra D."/>
            <person name="Gonzalez J."/>
            <person name="Henrissat B."/>
            <person name="Kuo A."/>
            <person name="Liang C."/>
            <person name="Lipzen A."/>
            <person name="Lutzoni F."/>
            <person name="Magnuson J."/>
            <person name="Mondo S."/>
            <person name="Nolan M."/>
            <person name="Ohm R."/>
            <person name="Pangilinan J."/>
            <person name="Park H.-J."/>
            <person name="Ramirez L."/>
            <person name="Alfaro M."/>
            <person name="Sun H."/>
            <person name="Tritt A."/>
            <person name="Yoshinaga Y."/>
            <person name="Zwiers L.-H."/>
            <person name="Turgeon B."/>
            <person name="Goodwin S."/>
            <person name="Spatafora J."/>
            <person name="Crous P."/>
            <person name="Grigoriev I."/>
        </authorList>
    </citation>
    <scope>NUCLEOTIDE SEQUENCE</scope>
    <source>
        <strain evidence="1">CBS 279.74</strain>
    </source>
</reference>
<sequence>MYIHSRRLKSWLPTGDYICRYVDRTQSVCMCVDASTSFPFPSRNSAYTHTHTHATRCRGVQKASLSTVRVLRTKGQALSMSEDEEGTR</sequence>
<dbReference type="Proteomes" id="UP000799428">
    <property type="component" value="Unassembled WGS sequence"/>
</dbReference>
<evidence type="ECO:0000313" key="2">
    <source>
        <dbReference type="Proteomes" id="UP000799428"/>
    </source>
</evidence>
<gene>
    <name evidence="1" type="ORF">K504DRAFT_101506</name>
</gene>
<dbReference type="AlphaFoldDB" id="A0A6G1JZ09"/>
<proteinExistence type="predicted"/>
<name>A0A6G1JZ09_9PLEO</name>
<organism evidence="1 2">
    <name type="scientific">Pleomassaria siparia CBS 279.74</name>
    <dbReference type="NCBI Taxonomy" id="1314801"/>
    <lineage>
        <taxon>Eukaryota</taxon>
        <taxon>Fungi</taxon>
        <taxon>Dikarya</taxon>
        <taxon>Ascomycota</taxon>
        <taxon>Pezizomycotina</taxon>
        <taxon>Dothideomycetes</taxon>
        <taxon>Pleosporomycetidae</taxon>
        <taxon>Pleosporales</taxon>
        <taxon>Pleomassariaceae</taxon>
        <taxon>Pleomassaria</taxon>
    </lineage>
</organism>